<dbReference type="PANTHER" id="PTHR36766:SF70">
    <property type="entry name" value="DISEASE RESISTANCE PROTEIN RGA4"/>
    <property type="match status" value="1"/>
</dbReference>
<dbReference type="Gene3D" id="3.80.10.10">
    <property type="entry name" value="Ribonuclease Inhibitor"/>
    <property type="match status" value="2"/>
</dbReference>
<reference evidence="5" key="1">
    <citation type="submission" date="2025-08" db="UniProtKB">
        <authorList>
            <consortium name="RefSeq"/>
        </authorList>
    </citation>
    <scope>IDENTIFICATION</scope>
    <source>
        <strain evidence="5">OHB3-1</strain>
    </source>
</reference>
<evidence type="ECO:0000256" key="2">
    <source>
        <dbReference type="ARBA" id="ARBA00022821"/>
    </source>
</evidence>
<protein>
    <submittedName>
        <fullName evidence="5">Disease resistance protein RGA1 isoform X1</fullName>
    </submittedName>
</protein>
<dbReference type="RefSeq" id="XP_022147016.1">
    <property type="nucleotide sequence ID" value="XM_022291324.1"/>
</dbReference>
<feature type="domain" description="R13L1/DRL21-like LRR repeat region" evidence="3">
    <location>
        <begin position="98"/>
        <end position="194"/>
    </location>
</feature>
<gene>
    <name evidence="5" type="primary">LOC111016055</name>
</gene>
<dbReference type="KEGG" id="mcha:111016055"/>
<dbReference type="PANTHER" id="PTHR36766">
    <property type="entry name" value="PLANT BROAD-SPECTRUM MILDEW RESISTANCE PROTEIN RPW8"/>
    <property type="match status" value="1"/>
</dbReference>
<dbReference type="SUPFAM" id="SSF52047">
    <property type="entry name" value="RNI-like"/>
    <property type="match status" value="1"/>
</dbReference>
<dbReference type="AlphaFoldDB" id="A0A6J1D129"/>
<dbReference type="GeneID" id="111016055"/>
<dbReference type="Pfam" id="PF25019">
    <property type="entry name" value="LRR_R13L1-DRL21"/>
    <property type="match status" value="1"/>
</dbReference>
<keyword evidence="1" id="KW-0433">Leucine-rich repeat</keyword>
<organism evidence="4 5">
    <name type="scientific">Momordica charantia</name>
    <name type="common">Bitter gourd</name>
    <name type="synonym">Balsam pear</name>
    <dbReference type="NCBI Taxonomy" id="3673"/>
    <lineage>
        <taxon>Eukaryota</taxon>
        <taxon>Viridiplantae</taxon>
        <taxon>Streptophyta</taxon>
        <taxon>Embryophyta</taxon>
        <taxon>Tracheophyta</taxon>
        <taxon>Spermatophyta</taxon>
        <taxon>Magnoliopsida</taxon>
        <taxon>eudicotyledons</taxon>
        <taxon>Gunneridae</taxon>
        <taxon>Pentapetalae</taxon>
        <taxon>rosids</taxon>
        <taxon>fabids</taxon>
        <taxon>Cucurbitales</taxon>
        <taxon>Cucurbitaceae</taxon>
        <taxon>Momordiceae</taxon>
        <taxon>Momordica</taxon>
    </lineage>
</organism>
<dbReference type="OrthoDB" id="2018467at2759"/>
<dbReference type="InterPro" id="IPR056789">
    <property type="entry name" value="LRR_R13L1-DRL21"/>
</dbReference>
<sequence length="264" mass="30325">MRSLKFIHKNNEPCCFLSFPSLIGIYLKNMPNLEGWWESRVEGETLPIFPQLQYLRLQRCPKLSSMPKIASTRQVTVILRDVSVQVVSAIIGPLLNFHEIRLEEIKDLKDLEMEFHQNQNPNLGSSSSSMSSQSLTRLRVLKIEKCSNLMSLPEWIGTITSLWDLKIIDCPKLKSLPEGMRQLKSLNWLTIKGCPQLQERCKEGGEDWPNIAHILFKRFTEIGAVETAEIAEIGIWRKIKDFIPNVRSSLTCGYEHSLNYKPTL</sequence>
<evidence type="ECO:0000256" key="1">
    <source>
        <dbReference type="ARBA" id="ARBA00022614"/>
    </source>
</evidence>
<accession>A0A6J1D129</accession>
<dbReference type="Proteomes" id="UP000504603">
    <property type="component" value="Unplaced"/>
</dbReference>
<dbReference type="InterPro" id="IPR032675">
    <property type="entry name" value="LRR_dom_sf"/>
</dbReference>
<proteinExistence type="predicted"/>
<dbReference type="GO" id="GO:0006952">
    <property type="term" value="P:defense response"/>
    <property type="evidence" value="ECO:0007669"/>
    <property type="project" value="UniProtKB-KW"/>
</dbReference>
<keyword evidence="4" id="KW-1185">Reference proteome</keyword>
<evidence type="ECO:0000313" key="5">
    <source>
        <dbReference type="RefSeq" id="XP_022147016.1"/>
    </source>
</evidence>
<evidence type="ECO:0000313" key="4">
    <source>
        <dbReference type="Proteomes" id="UP000504603"/>
    </source>
</evidence>
<keyword evidence="2" id="KW-0611">Plant defense</keyword>
<evidence type="ECO:0000259" key="3">
    <source>
        <dbReference type="Pfam" id="PF25019"/>
    </source>
</evidence>
<name>A0A6J1D129_MOMCH</name>